<accession>A0A382MAR1</accession>
<organism evidence="1">
    <name type="scientific">marine metagenome</name>
    <dbReference type="NCBI Taxonomy" id="408172"/>
    <lineage>
        <taxon>unclassified sequences</taxon>
        <taxon>metagenomes</taxon>
        <taxon>ecological metagenomes</taxon>
    </lineage>
</organism>
<proteinExistence type="predicted"/>
<dbReference type="AlphaFoldDB" id="A0A382MAR1"/>
<sequence>MTENKRFYTDTELEEFSKQNMELALESIERGDIERARYWCERTKVTAGYLHEPILFGIAGMATYIHERWGEESFVALTKEVVRQSAAELYEKKQELVKEKGIRGHVEFVVDYMWRHHLGVYTVDEDDEKIIFTHKPCGDGGKIIDGKGYEGPEGFARLKNAGPHTWGKENVPIHCARCTWFHEIWPVHLFGDGAQLWVHASPFPENPGDPCVHHIYKNPKDIPEEYYRKIGMEKSKKDFPPIKKERILTDEEAEELSKDFMELALAALEKGDLEKAKHWCQKHQATA</sequence>
<reference evidence="1" key="1">
    <citation type="submission" date="2018-05" db="EMBL/GenBank/DDBJ databases">
        <authorList>
            <person name="Lanie J.A."/>
            <person name="Ng W.-L."/>
            <person name="Kazmierczak K.M."/>
            <person name="Andrzejewski T.M."/>
            <person name="Davidsen T.M."/>
            <person name="Wayne K.J."/>
            <person name="Tettelin H."/>
            <person name="Glass J.I."/>
            <person name="Rusch D."/>
            <person name="Podicherti R."/>
            <person name="Tsui H.-C.T."/>
            <person name="Winkler M.E."/>
        </authorList>
    </citation>
    <scope>NUCLEOTIDE SEQUENCE</scope>
</reference>
<gene>
    <name evidence="1" type="ORF">METZ01_LOCUS298594</name>
</gene>
<evidence type="ECO:0000313" key="1">
    <source>
        <dbReference type="EMBL" id="SVC45740.1"/>
    </source>
</evidence>
<protein>
    <submittedName>
        <fullName evidence="1">Uncharacterized protein</fullName>
    </submittedName>
</protein>
<name>A0A382MAR1_9ZZZZ</name>
<dbReference type="EMBL" id="UINC01092288">
    <property type="protein sequence ID" value="SVC45740.1"/>
    <property type="molecule type" value="Genomic_DNA"/>
</dbReference>
<feature type="non-terminal residue" evidence="1">
    <location>
        <position position="287"/>
    </location>
</feature>